<name>A0A8S5M3F8_9CAUD</name>
<protein>
    <submittedName>
        <fullName evidence="1">Uncharacterized protein</fullName>
    </submittedName>
</protein>
<sequence>MILEANACGLAFPVILAMTYGELKRYILFHRDRERIQYQNLSQIAYIQAGVIASIVAGEDIDPVYERFPYWTEEDILDIQAAKTLAYFNQL</sequence>
<reference evidence="1" key="1">
    <citation type="journal article" date="2021" name="Proc. Natl. Acad. Sci. U.S.A.">
        <title>A Catalog of Tens of Thousands of Viruses from Human Metagenomes Reveals Hidden Associations with Chronic Diseases.</title>
        <authorList>
            <person name="Tisza M.J."/>
            <person name="Buck C.B."/>
        </authorList>
    </citation>
    <scope>NUCLEOTIDE SEQUENCE</scope>
    <source>
        <strain evidence="1">CtdxI18</strain>
    </source>
</reference>
<organism evidence="1">
    <name type="scientific">Myoviridae sp. ctdxI18</name>
    <dbReference type="NCBI Taxonomy" id="2826673"/>
    <lineage>
        <taxon>Viruses</taxon>
        <taxon>Duplodnaviria</taxon>
        <taxon>Heunggongvirae</taxon>
        <taxon>Uroviricota</taxon>
        <taxon>Caudoviricetes</taxon>
    </lineage>
</organism>
<evidence type="ECO:0000313" key="1">
    <source>
        <dbReference type="EMBL" id="DAD76770.1"/>
    </source>
</evidence>
<proteinExistence type="predicted"/>
<accession>A0A8S5M3F8</accession>
<dbReference type="EMBL" id="BK014808">
    <property type="protein sequence ID" value="DAD76770.1"/>
    <property type="molecule type" value="Genomic_DNA"/>
</dbReference>